<dbReference type="GO" id="GO:0043565">
    <property type="term" value="F:sequence-specific DNA binding"/>
    <property type="evidence" value="ECO:0007669"/>
    <property type="project" value="InterPro"/>
</dbReference>
<protein>
    <submittedName>
        <fullName evidence="3">AraC family transcriptional regulator</fullName>
    </submittedName>
</protein>
<feature type="transmembrane region" description="Helical" evidence="1">
    <location>
        <begin position="48"/>
        <end position="66"/>
    </location>
</feature>
<reference evidence="3 4" key="1">
    <citation type="submission" date="2019-01" db="EMBL/GenBank/DDBJ databases">
        <title>Cytophagaceae bacterium strain CAR-16.</title>
        <authorList>
            <person name="Chen W.-M."/>
        </authorList>
    </citation>
    <scope>NUCLEOTIDE SEQUENCE [LARGE SCALE GENOMIC DNA]</scope>
    <source>
        <strain evidence="3 4">CAR-16</strain>
    </source>
</reference>
<dbReference type="InterPro" id="IPR018060">
    <property type="entry name" value="HTH_AraC"/>
</dbReference>
<proteinExistence type="predicted"/>
<keyword evidence="1" id="KW-0472">Membrane</keyword>
<sequence length="344" mass="40394">MSTTSIYLEYPNSYKIFAWAPFSIAPFAYLYIKSVLHQSVRLRRKEFLLFLPVLLYMLNRIPFYLLSDGEKMQFILRTYQDKTLYLTEPEGLLPIQWAPIIRFIYLLTITIFTVYELIKSRKKIFNLKDINSNNQDIYRFHWIITSILFWGLIAAILGVIIQVKFNIQANGIFLISLWVEILVISIYLFSTPNILYGLIGWIQINNPVRSLQEAVGIMEEDEEISHVSIHKGRNIWLTINEHLQKKRSFTKIGYTIVDLSTEINIPMYLISAVINQEAGKNFNEFINDIRIEYLKTFKKEDPFFESYSNEYIGQKIGFASRTSFITAIKKRTGLLPKDYLDQLD</sequence>
<feature type="domain" description="HTH araC/xylS-type" evidence="2">
    <location>
        <begin position="233"/>
        <end position="342"/>
    </location>
</feature>
<dbReference type="EMBL" id="SDHY01000002">
    <property type="protein sequence ID" value="RXK50685.1"/>
    <property type="molecule type" value="Genomic_DNA"/>
</dbReference>
<evidence type="ECO:0000256" key="1">
    <source>
        <dbReference type="SAM" id="Phobius"/>
    </source>
</evidence>
<keyword evidence="4" id="KW-1185">Reference proteome</keyword>
<dbReference type="RefSeq" id="WP_129026245.1">
    <property type="nucleotide sequence ID" value="NZ_SDHY01000002.1"/>
</dbReference>
<feature type="transmembrane region" description="Helical" evidence="1">
    <location>
        <begin position="167"/>
        <end position="189"/>
    </location>
</feature>
<feature type="transmembrane region" description="Helical" evidence="1">
    <location>
        <begin position="100"/>
        <end position="118"/>
    </location>
</feature>
<feature type="transmembrane region" description="Helical" evidence="1">
    <location>
        <begin position="16"/>
        <end position="36"/>
    </location>
</feature>
<dbReference type="Proteomes" id="UP000289455">
    <property type="component" value="Unassembled WGS sequence"/>
</dbReference>
<organism evidence="3 4">
    <name type="scientific">Aquirufa rosea</name>
    <dbReference type="NCBI Taxonomy" id="2509241"/>
    <lineage>
        <taxon>Bacteria</taxon>
        <taxon>Pseudomonadati</taxon>
        <taxon>Bacteroidota</taxon>
        <taxon>Cytophagia</taxon>
        <taxon>Cytophagales</taxon>
        <taxon>Flectobacillaceae</taxon>
        <taxon>Aquirufa</taxon>
    </lineage>
</organism>
<feature type="transmembrane region" description="Helical" evidence="1">
    <location>
        <begin position="139"/>
        <end position="161"/>
    </location>
</feature>
<dbReference type="Gene3D" id="1.10.10.60">
    <property type="entry name" value="Homeodomain-like"/>
    <property type="match status" value="1"/>
</dbReference>
<dbReference type="GO" id="GO:0003700">
    <property type="term" value="F:DNA-binding transcription factor activity"/>
    <property type="evidence" value="ECO:0007669"/>
    <property type="project" value="InterPro"/>
</dbReference>
<gene>
    <name evidence="3" type="ORF">ESB04_03280</name>
</gene>
<dbReference type="SMART" id="SM00342">
    <property type="entry name" value="HTH_ARAC"/>
    <property type="match status" value="1"/>
</dbReference>
<evidence type="ECO:0000313" key="3">
    <source>
        <dbReference type="EMBL" id="RXK50685.1"/>
    </source>
</evidence>
<dbReference type="OrthoDB" id="5492415at2"/>
<accession>A0A4Q1C0N0</accession>
<dbReference type="PROSITE" id="PS01124">
    <property type="entry name" value="HTH_ARAC_FAMILY_2"/>
    <property type="match status" value="1"/>
</dbReference>
<keyword evidence="1" id="KW-1133">Transmembrane helix</keyword>
<comment type="caution">
    <text evidence="3">The sequence shown here is derived from an EMBL/GenBank/DDBJ whole genome shotgun (WGS) entry which is preliminary data.</text>
</comment>
<evidence type="ECO:0000259" key="2">
    <source>
        <dbReference type="PROSITE" id="PS01124"/>
    </source>
</evidence>
<name>A0A4Q1C0N0_9BACT</name>
<dbReference type="AlphaFoldDB" id="A0A4Q1C0N0"/>
<evidence type="ECO:0000313" key="4">
    <source>
        <dbReference type="Proteomes" id="UP000289455"/>
    </source>
</evidence>
<keyword evidence="1" id="KW-0812">Transmembrane</keyword>